<dbReference type="GO" id="GO:0003746">
    <property type="term" value="F:translation elongation factor activity"/>
    <property type="evidence" value="ECO:0007669"/>
    <property type="project" value="UniProtKB-UniRule"/>
</dbReference>
<dbReference type="InterPro" id="IPR035647">
    <property type="entry name" value="EFG_III/V"/>
</dbReference>
<dbReference type="Proteomes" id="UP000490980">
    <property type="component" value="Unassembled WGS sequence"/>
</dbReference>
<dbReference type="InterPro" id="IPR005517">
    <property type="entry name" value="Transl_elong_EFG/EF2_IV"/>
</dbReference>
<comment type="caution">
    <text evidence="10">The sequence shown here is derived from an EMBL/GenBank/DDBJ whole genome shotgun (WGS) entry which is preliminary data.</text>
</comment>
<dbReference type="GO" id="GO:0003924">
    <property type="term" value="F:GTPase activity"/>
    <property type="evidence" value="ECO:0007669"/>
    <property type="project" value="InterPro"/>
</dbReference>
<dbReference type="FunFam" id="3.30.70.870:FF:000001">
    <property type="entry name" value="Elongation factor G"/>
    <property type="match status" value="1"/>
</dbReference>
<evidence type="ECO:0000256" key="3">
    <source>
        <dbReference type="ARBA" id="ARBA00022741"/>
    </source>
</evidence>
<keyword evidence="4 8" id="KW-0251">Elongation factor</keyword>
<dbReference type="SMART" id="SM00838">
    <property type="entry name" value="EFG_C"/>
    <property type="match status" value="1"/>
</dbReference>
<evidence type="ECO:0000256" key="7">
    <source>
        <dbReference type="ARBA" id="ARBA00024731"/>
    </source>
</evidence>
<feature type="binding site" evidence="8">
    <location>
        <begin position="88"/>
        <end position="92"/>
    </location>
    <ligand>
        <name>GTP</name>
        <dbReference type="ChEBI" id="CHEBI:37565"/>
    </ligand>
</feature>
<dbReference type="Gene3D" id="2.40.30.10">
    <property type="entry name" value="Translation factors"/>
    <property type="match status" value="1"/>
</dbReference>
<dbReference type="RefSeq" id="WP_166951190.1">
    <property type="nucleotide sequence ID" value="NZ_CP077072.1"/>
</dbReference>
<sequence length="707" mass="78236">MARTTPIERYRNFGIMAHIDAGKTTTTERILFYTGVSHKIGEVHDGAATMDWMEQEQERGITITSAATTAFWKGMDRSLPEHRFNIIDTPGHVDFTIEVERSLRVLDGAVFVLCAVGGVQPQSETVWRQANRYKVPRLAFVNKMDRTGANFYKVVEQLKARLGANPIEMQVPIGAEDNFEGVVDLLKMKAIIWDMESQGMKFEYQDIPANLQEKAESARTAMIEAAAEATEEMMDKYLGGEELSEAEIIEGLRLRTLRSEIIPVFCGTAFKNKGVQAMLDAVVNLLPSPIDRPPVEGINEDEQPDTRPAKDDAPFSALAFKIMTDPFVGALTFFRVYSGTLNAGDQVYNPVKSKKERIGRILQMHANERHELKEVRAGDIAAAVGLKDVTTGDTLCAQDSIITLERMTFPEPVISMAVEPKTKSDQEKMGIALGRLAAEDPSFRVKTDEESGQTIISGMGELHLDILVDRMRREFNVEANVGKPQVAYRETIQAADVKSDYKHAKQSGGKGQYGHVVIELSPITAEDRADPKLTIKDDFLFINDITGGVIPKEFIPSVEKGLRETITSGPLAGFPVVDVKVKLVFGSYHDVDSSEMAFKLAASMAFKQGFAKAQPVLLEPIMKVEVVTPEDYVGDVMGDISRRRGMLTGQEETPSGKTVNAMIPLGEMFGYATSLRSQTQGRATFTMEFDHYEPAPKNIADEVMKKS</sequence>
<dbReference type="AlphaFoldDB" id="A0A7X5UDH6"/>
<evidence type="ECO:0000256" key="6">
    <source>
        <dbReference type="ARBA" id="ARBA00023134"/>
    </source>
</evidence>
<evidence type="ECO:0000256" key="8">
    <source>
        <dbReference type="HAMAP-Rule" id="MF_00054"/>
    </source>
</evidence>
<dbReference type="Pfam" id="PF03144">
    <property type="entry name" value="GTP_EFTU_D2"/>
    <property type="match status" value="1"/>
</dbReference>
<evidence type="ECO:0000256" key="2">
    <source>
        <dbReference type="ARBA" id="ARBA00017872"/>
    </source>
</evidence>
<dbReference type="PROSITE" id="PS00301">
    <property type="entry name" value="G_TR_1"/>
    <property type="match status" value="1"/>
</dbReference>
<dbReference type="NCBIfam" id="NF009381">
    <property type="entry name" value="PRK12740.1-5"/>
    <property type="match status" value="1"/>
</dbReference>
<feature type="domain" description="Tr-type G" evidence="9">
    <location>
        <begin position="8"/>
        <end position="290"/>
    </location>
</feature>
<dbReference type="Gene3D" id="3.30.230.10">
    <property type="match status" value="1"/>
</dbReference>
<dbReference type="PANTHER" id="PTHR43261">
    <property type="entry name" value="TRANSLATION ELONGATION FACTOR G-RELATED"/>
    <property type="match status" value="1"/>
</dbReference>
<protein>
    <recommendedName>
        <fullName evidence="2 8">Elongation factor G</fullName>
        <shortName evidence="8">EF-G</shortName>
    </recommendedName>
</protein>
<keyword evidence="3 8" id="KW-0547">Nucleotide-binding</keyword>
<dbReference type="Pfam" id="PF03764">
    <property type="entry name" value="EFG_IV"/>
    <property type="match status" value="1"/>
</dbReference>
<dbReference type="PROSITE" id="PS51722">
    <property type="entry name" value="G_TR_2"/>
    <property type="match status" value="1"/>
</dbReference>
<dbReference type="Pfam" id="PF00009">
    <property type="entry name" value="GTP_EFTU"/>
    <property type="match status" value="1"/>
</dbReference>
<dbReference type="InterPro" id="IPR004161">
    <property type="entry name" value="EFTu-like_2"/>
</dbReference>
<dbReference type="InterPro" id="IPR009000">
    <property type="entry name" value="Transl_B-barrel_sf"/>
</dbReference>
<dbReference type="CDD" id="cd01434">
    <property type="entry name" value="EFG_mtEFG1_IV"/>
    <property type="match status" value="1"/>
</dbReference>
<comment type="similarity">
    <text evidence="1 8">Belongs to the TRAFAC class translation factor GTPase superfamily. Classic translation factor GTPase family. EF-G/EF-2 subfamily.</text>
</comment>
<dbReference type="PANTHER" id="PTHR43261:SF1">
    <property type="entry name" value="RIBOSOME-RELEASING FACTOR 2, MITOCHONDRIAL"/>
    <property type="match status" value="1"/>
</dbReference>
<dbReference type="SUPFAM" id="SSF54980">
    <property type="entry name" value="EF-G C-terminal domain-like"/>
    <property type="match status" value="2"/>
</dbReference>
<reference evidence="10 11" key="1">
    <citation type="submission" date="2020-03" db="EMBL/GenBank/DDBJ databases">
        <authorList>
            <person name="Lai Q."/>
        </authorList>
    </citation>
    <scope>NUCLEOTIDE SEQUENCE [LARGE SCALE GENOMIC DNA]</scope>
    <source>
        <strain evidence="10 11">CCUG 25036</strain>
    </source>
</reference>
<dbReference type="SUPFAM" id="SSF52540">
    <property type="entry name" value="P-loop containing nucleoside triphosphate hydrolases"/>
    <property type="match status" value="1"/>
</dbReference>
<dbReference type="GO" id="GO:0005737">
    <property type="term" value="C:cytoplasm"/>
    <property type="evidence" value="ECO:0007669"/>
    <property type="project" value="UniProtKB-SubCell"/>
</dbReference>
<dbReference type="CDD" id="cd03713">
    <property type="entry name" value="EFG_mtEFG_C"/>
    <property type="match status" value="1"/>
</dbReference>
<dbReference type="EMBL" id="JAARLZ010000012">
    <property type="protein sequence ID" value="NII08412.1"/>
    <property type="molecule type" value="Genomic_DNA"/>
</dbReference>
<dbReference type="InterPro" id="IPR035649">
    <property type="entry name" value="EFG_V"/>
</dbReference>
<dbReference type="FunFam" id="2.40.30.10:FF:000006">
    <property type="entry name" value="Elongation factor G"/>
    <property type="match status" value="1"/>
</dbReference>
<dbReference type="InterPro" id="IPR031157">
    <property type="entry name" value="G_TR_CS"/>
</dbReference>
<dbReference type="InterPro" id="IPR000640">
    <property type="entry name" value="EFG_V-like"/>
</dbReference>
<comment type="function">
    <text evidence="7 8">Catalyzes the GTP-dependent ribosomal translocation step during translation elongation. During this step, the ribosome changes from the pre-translocational (PRE) to the post-translocational (POST) state as the newly formed A-site-bound peptidyl-tRNA and P-site-bound deacylated tRNA move to the P and E sites, respectively. Catalyzes the coordinated movement of the two tRNA molecules, the mRNA and conformational changes in the ribosome.</text>
</comment>
<keyword evidence="8" id="KW-0963">Cytoplasm</keyword>
<dbReference type="Gene3D" id="3.40.50.300">
    <property type="entry name" value="P-loop containing nucleotide triphosphate hydrolases"/>
    <property type="match status" value="1"/>
</dbReference>
<dbReference type="InterPro" id="IPR020568">
    <property type="entry name" value="Ribosomal_Su5_D2-typ_SF"/>
</dbReference>
<dbReference type="CDD" id="cd16262">
    <property type="entry name" value="EFG_III"/>
    <property type="match status" value="1"/>
</dbReference>
<evidence type="ECO:0000256" key="1">
    <source>
        <dbReference type="ARBA" id="ARBA00005870"/>
    </source>
</evidence>
<dbReference type="InterPro" id="IPR000795">
    <property type="entry name" value="T_Tr_GTP-bd_dom"/>
</dbReference>
<feature type="binding site" evidence="8">
    <location>
        <begin position="142"/>
        <end position="145"/>
    </location>
    <ligand>
        <name>GTP</name>
        <dbReference type="ChEBI" id="CHEBI:37565"/>
    </ligand>
</feature>
<dbReference type="InterPro" id="IPR041095">
    <property type="entry name" value="EFG_II"/>
</dbReference>
<organism evidence="10 11">
    <name type="scientific">Luteibacter anthropi</name>
    <dbReference type="NCBI Taxonomy" id="564369"/>
    <lineage>
        <taxon>Bacteria</taxon>
        <taxon>Pseudomonadati</taxon>
        <taxon>Pseudomonadota</taxon>
        <taxon>Gammaproteobacteria</taxon>
        <taxon>Lysobacterales</taxon>
        <taxon>Rhodanobacteraceae</taxon>
        <taxon>Luteibacter</taxon>
    </lineage>
</organism>
<dbReference type="PRINTS" id="PR00315">
    <property type="entry name" value="ELONGATNFCT"/>
</dbReference>
<evidence type="ECO:0000256" key="5">
    <source>
        <dbReference type="ARBA" id="ARBA00022917"/>
    </source>
</evidence>
<dbReference type="GO" id="GO:0005525">
    <property type="term" value="F:GTP binding"/>
    <property type="evidence" value="ECO:0007669"/>
    <property type="project" value="UniProtKB-UniRule"/>
</dbReference>
<dbReference type="SUPFAM" id="SSF50447">
    <property type="entry name" value="Translation proteins"/>
    <property type="match status" value="1"/>
</dbReference>
<accession>A0A7X5UDH6</accession>
<dbReference type="InterPro" id="IPR014721">
    <property type="entry name" value="Ribsml_uS5_D2-typ_fold_subgr"/>
</dbReference>
<gene>
    <name evidence="8 10" type="primary">fusA</name>
    <name evidence="10" type="ORF">HBF25_18675</name>
</gene>
<comment type="subcellular location">
    <subcellularLocation>
        <location evidence="8">Cytoplasm</location>
    </subcellularLocation>
</comment>
<dbReference type="SMART" id="SM00889">
    <property type="entry name" value="EFG_IV"/>
    <property type="match status" value="1"/>
</dbReference>
<dbReference type="FunFam" id="3.40.50.300:FF:000029">
    <property type="entry name" value="Elongation factor G"/>
    <property type="match status" value="1"/>
</dbReference>
<dbReference type="InterPro" id="IPR027417">
    <property type="entry name" value="P-loop_NTPase"/>
</dbReference>
<feature type="binding site" evidence="8">
    <location>
        <begin position="17"/>
        <end position="24"/>
    </location>
    <ligand>
        <name>GTP</name>
        <dbReference type="ChEBI" id="CHEBI:37565"/>
    </ligand>
</feature>
<dbReference type="GO" id="GO:0032790">
    <property type="term" value="P:ribosome disassembly"/>
    <property type="evidence" value="ECO:0007669"/>
    <property type="project" value="TreeGrafter"/>
</dbReference>
<dbReference type="InterPro" id="IPR009022">
    <property type="entry name" value="EFG_III"/>
</dbReference>
<dbReference type="Gene3D" id="3.30.70.870">
    <property type="entry name" value="Elongation Factor G (Translational Gtpase), domain 3"/>
    <property type="match status" value="1"/>
</dbReference>
<evidence type="ECO:0000259" key="9">
    <source>
        <dbReference type="PROSITE" id="PS51722"/>
    </source>
</evidence>
<evidence type="ECO:0000256" key="4">
    <source>
        <dbReference type="ARBA" id="ARBA00022768"/>
    </source>
</evidence>
<proteinExistence type="inferred from homology"/>
<dbReference type="FunFam" id="3.30.70.240:FF:000001">
    <property type="entry name" value="Elongation factor G"/>
    <property type="match status" value="1"/>
</dbReference>
<dbReference type="FunFam" id="3.30.230.10:FF:000003">
    <property type="entry name" value="Elongation factor G"/>
    <property type="match status" value="1"/>
</dbReference>
<dbReference type="InterPro" id="IPR005225">
    <property type="entry name" value="Small_GTP-bd"/>
</dbReference>
<dbReference type="NCBIfam" id="TIGR00484">
    <property type="entry name" value="EF-G"/>
    <property type="match status" value="1"/>
</dbReference>
<evidence type="ECO:0000313" key="11">
    <source>
        <dbReference type="Proteomes" id="UP000490980"/>
    </source>
</evidence>
<dbReference type="SUPFAM" id="SSF54211">
    <property type="entry name" value="Ribosomal protein S5 domain 2-like"/>
    <property type="match status" value="1"/>
</dbReference>
<name>A0A7X5UDH6_9GAMM</name>
<dbReference type="CDD" id="cd01886">
    <property type="entry name" value="EF-G"/>
    <property type="match status" value="1"/>
</dbReference>
<dbReference type="InterPro" id="IPR004540">
    <property type="entry name" value="Transl_elong_EFG/EF2"/>
</dbReference>
<dbReference type="Pfam" id="PF00679">
    <property type="entry name" value="EFG_C"/>
    <property type="match status" value="1"/>
</dbReference>
<keyword evidence="11" id="KW-1185">Reference proteome</keyword>
<dbReference type="GO" id="GO:0097216">
    <property type="term" value="F:guanosine tetraphosphate binding"/>
    <property type="evidence" value="ECO:0007669"/>
    <property type="project" value="UniProtKB-ARBA"/>
</dbReference>
<evidence type="ECO:0000313" key="10">
    <source>
        <dbReference type="EMBL" id="NII08412.1"/>
    </source>
</evidence>
<dbReference type="NCBIfam" id="TIGR00231">
    <property type="entry name" value="small_GTP"/>
    <property type="match status" value="1"/>
</dbReference>
<keyword evidence="5 8" id="KW-0648">Protein biosynthesis</keyword>
<dbReference type="Pfam" id="PF14492">
    <property type="entry name" value="EFG_III"/>
    <property type="match status" value="1"/>
</dbReference>
<dbReference type="InterPro" id="IPR047872">
    <property type="entry name" value="EFG_IV"/>
</dbReference>
<keyword evidence="6 8" id="KW-0342">GTP-binding</keyword>
<dbReference type="Gene3D" id="3.30.70.240">
    <property type="match status" value="1"/>
</dbReference>
<dbReference type="HAMAP" id="MF_00054_B">
    <property type="entry name" value="EF_G_EF_2_B"/>
    <property type="match status" value="1"/>
</dbReference>
<dbReference type="CDD" id="cd04088">
    <property type="entry name" value="EFG_mtEFG_II"/>
    <property type="match status" value="1"/>
</dbReference>